<dbReference type="PANTHER" id="PTHR47806">
    <property type="entry name" value="50S RIBOSOMAL PROTEIN L3 GLUTAMINE METHYLTRANSFERASE"/>
    <property type="match status" value="1"/>
</dbReference>
<dbReference type="PIRSF" id="PIRSF037167">
    <property type="entry name" value="Mtase_YfcB_prd"/>
    <property type="match status" value="1"/>
</dbReference>
<dbReference type="PROSITE" id="PS00092">
    <property type="entry name" value="N6_MTASE"/>
    <property type="match status" value="1"/>
</dbReference>
<keyword evidence="7" id="KW-1185">Reference proteome</keyword>
<evidence type="ECO:0000259" key="5">
    <source>
        <dbReference type="Pfam" id="PF05175"/>
    </source>
</evidence>
<comment type="function">
    <text evidence="4">Methylates ribosomal protein uL3 on a specific glutamine residue.</text>
</comment>
<reference evidence="6 7" key="1">
    <citation type="submission" date="2020-02" db="EMBL/GenBank/DDBJ databases">
        <authorList>
            <person name="Hogendoorn C."/>
        </authorList>
    </citation>
    <scope>NUCLEOTIDE SEQUENCE [LARGE SCALE GENOMIC DNA]</scope>
    <source>
        <strain evidence="6">METHB21</strain>
    </source>
</reference>
<dbReference type="InterPro" id="IPR002052">
    <property type="entry name" value="DNA_methylase_N6_adenine_CS"/>
</dbReference>
<evidence type="ECO:0000256" key="4">
    <source>
        <dbReference type="HAMAP-Rule" id="MF_02125"/>
    </source>
</evidence>
<dbReference type="SUPFAM" id="SSF53335">
    <property type="entry name" value="S-adenosyl-L-methionine-dependent methyltransferases"/>
    <property type="match status" value="1"/>
</dbReference>
<dbReference type="NCBIfam" id="TIGR00536">
    <property type="entry name" value="hemK_fam"/>
    <property type="match status" value="1"/>
</dbReference>
<protein>
    <recommendedName>
        <fullName evidence="4">Ribosomal protein uL3 glutamine methyltransferase</fullName>
        <shortName evidence="4">uL3 MTase</shortName>
        <ecNumber evidence="4">2.1.1.298</ecNumber>
    </recommendedName>
    <alternativeName>
        <fullName evidence="4">N5-glutamine methyltransferase PrmB</fullName>
    </alternativeName>
</protein>
<feature type="domain" description="Methyltransferase small" evidence="5">
    <location>
        <begin position="137"/>
        <end position="215"/>
    </location>
</feature>
<comment type="similarity">
    <text evidence="4">Belongs to the protein N5-glutamine methyltransferase family. PrmB subfamily.</text>
</comment>
<dbReference type="Gene3D" id="3.40.50.150">
    <property type="entry name" value="Vaccinia Virus protein VP39"/>
    <property type="match status" value="1"/>
</dbReference>
<accession>A0A8S0X8W8</accession>
<dbReference type="EMBL" id="CADCXN010000076">
    <property type="protein sequence ID" value="CAA9891614.1"/>
    <property type="molecule type" value="Genomic_DNA"/>
</dbReference>
<dbReference type="Pfam" id="PF05175">
    <property type="entry name" value="MTS"/>
    <property type="match status" value="1"/>
</dbReference>
<keyword evidence="2 4" id="KW-0808">Transferase</keyword>
<proteinExistence type="inferred from homology"/>
<sequence length="313" mass="34396">MSSNETPPSEVLTVLSTIRDYIRWGASRFTEAGVCFGHGTATALDEAAALVLHTVHQPYNLAEPYLEAVLTLKERQAVIDIIARRISERKPAAYLTHEAIFAGLSFYVDERVLVPRSPIAELIEQRFAPWVEADQVSLILDLCTGSACIAIACAHAFPDAQVDAVDSSADALAVAALNVANHQLSESVELYRSDLFNELPDARYDVIVSNPPYVALAEWEQLPKEFRAEPDIGFKGGHSGLDIVLRILADADDYLTEQGVLIVEVGSSAETLQDTFPEVPFYWLDFKRGGDGVFLLTADQVNQYHELFLASLT</sequence>
<dbReference type="GO" id="GO:0005829">
    <property type="term" value="C:cytosol"/>
    <property type="evidence" value="ECO:0007669"/>
    <property type="project" value="TreeGrafter"/>
</dbReference>
<keyword evidence="1 4" id="KW-0489">Methyltransferase</keyword>
<dbReference type="HAMAP" id="MF_02125">
    <property type="entry name" value="L3_methyltr_PrmB"/>
    <property type="match status" value="1"/>
</dbReference>
<dbReference type="NCBIfam" id="TIGR03533">
    <property type="entry name" value="L3_gln_methyl"/>
    <property type="match status" value="1"/>
</dbReference>
<comment type="caution">
    <text evidence="6">The sequence shown here is derived from an EMBL/GenBank/DDBJ whole genome shotgun (WGS) entry which is preliminary data.</text>
</comment>
<evidence type="ECO:0000256" key="2">
    <source>
        <dbReference type="ARBA" id="ARBA00022679"/>
    </source>
</evidence>
<dbReference type="GO" id="GO:0032259">
    <property type="term" value="P:methylation"/>
    <property type="evidence" value="ECO:0007669"/>
    <property type="project" value="UniProtKB-KW"/>
</dbReference>
<dbReference type="InterPro" id="IPR017127">
    <property type="entry name" value="Ribosome_uL3_MTase"/>
</dbReference>
<dbReference type="GO" id="GO:0003676">
    <property type="term" value="F:nucleic acid binding"/>
    <property type="evidence" value="ECO:0007669"/>
    <property type="project" value="InterPro"/>
</dbReference>
<organism evidence="6 7">
    <name type="scientific">Candidatus Methylobacter favarea</name>
    <dbReference type="NCBI Taxonomy" id="2707345"/>
    <lineage>
        <taxon>Bacteria</taxon>
        <taxon>Pseudomonadati</taxon>
        <taxon>Pseudomonadota</taxon>
        <taxon>Gammaproteobacteria</taxon>
        <taxon>Methylococcales</taxon>
        <taxon>Methylococcaceae</taxon>
        <taxon>Methylobacter</taxon>
    </lineage>
</organism>
<dbReference type="InterPro" id="IPR004556">
    <property type="entry name" value="HemK-like"/>
</dbReference>
<gene>
    <name evidence="4 6" type="primary">prmB</name>
    <name evidence="6" type="ORF">METHB2_460007</name>
</gene>
<dbReference type="InterPro" id="IPR007848">
    <property type="entry name" value="Small_mtfrase_dom"/>
</dbReference>
<dbReference type="AlphaFoldDB" id="A0A8S0X8W8"/>
<evidence type="ECO:0000256" key="1">
    <source>
        <dbReference type="ARBA" id="ARBA00022603"/>
    </source>
</evidence>
<evidence type="ECO:0000313" key="6">
    <source>
        <dbReference type="EMBL" id="CAA9891614.1"/>
    </source>
</evidence>
<dbReference type="GO" id="GO:0036009">
    <property type="term" value="F:protein-glutamine N-methyltransferase activity"/>
    <property type="evidence" value="ECO:0007669"/>
    <property type="project" value="UniProtKB-UniRule"/>
</dbReference>
<dbReference type="FunFam" id="3.40.50.150:FF:000042">
    <property type="entry name" value="50S ribosomal protein L3 glutamine methyltransferase"/>
    <property type="match status" value="1"/>
</dbReference>
<dbReference type="PANTHER" id="PTHR47806:SF1">
    <property type="entry name" value="RIBOSOMAL PROTEIN UL3 GLUTAMINE METHYLTRANSFERASE"/>
    <property type="match status" value="1"/>
</dbReference>
<dbReference type="EC" id="2.1.1.298" evidence="4"/>
<dbReference type="CDD" id="cd02440">
    <property type="entry name" value="AdoMet_MTases"/>
    <property type="match status" value="1"/>
</dbReference>
<keyword evidence="3 4" id="KW-0949">S-adenosyl-L-methionine</keyword>
<dbReference type="InterPro" id="IPR029063">
    <property type="entry name" value="SAM-dependent_MTases_sf"/>
</dbReference>
<dbReference type="Proteomes" id="UP000494216">
    <property type="component" value="Unassembled WGS sequence"/>
</dbReference>
<evidence type="ECO:0000256" key="3">
    <source>
        <dbReference type="ARBA" id="ARBA00022691"/>
    </source>
</evidence>
<evidence type="ECO:0000313" key="7">
    <source>
        <dbReference type="Proteomes" id="UP000494216"/>
    </source>
</evidence>
<dbReference type="RefSeq" id="WP_174626460.1">
    <property type="nucleotide sequence ID" value="NZ_CADCXN010000076.1"/>
</dbReference>
<comment type="catalytic activity">
    <reaction evidence="4">
        <text>L-glutaminyl-[ribosomal protein uL3] + S-adenosyl-L-methionine = N(5)-methyl-L-glutaminyl-[ribosomal protein uL3] + S-adenosyl-L-homocysteine + H(+)</text>
        <dbReference type="Rhea" id="RHEA:45020"/>
        <dbReference type="Rhea" id="RHEA-COMP:11063"/>
        <dbReference type="Rhea" id="RHEA-COMP:11064"/>
        <dbReference type="ChEBI" id="CHEBI:15378"/>
        <dbReference type="ChEBI" id="CHEBI:30011"/>
        <dbReference type="ChEBI" id="CHEBI:57856"/>
        <dbReference type="ChEBI" id="CHEBI:59789"/>
        <dbReference type="ChEBI" id="CHEBI:61891"/>
        <dbReference type="EC" id="2.1.1.298"/>
    </reaction>
</comment>
<name>A0A8S0X8W8_9GAMM</name>